<sequence length="193" mass="22284">MSVLPFILYDWEDLATPSLLEHAFGLERQPKRHPVETVNGCLRLVPQQNHSLNELRNLLELAARRSEISRAPAINKDDFRVVLDVQHFNPEEIDVKIVDKHLVVTAKHEDKRDDHGWVSRQFVRRYQLPDDIHVDQLTSQLSSDGLLTIAAPKMHTLKDETERTLKIECTGKPFVAEKQEKPKASEQSQKKKE</sequence>
<comment type="similarity">
    <text evidence="2 4 5">Belongs to the small heat shock protein (HSP20) family.</text>
</comment>
<dbReference type="GO" id="GO:0005634">
    <property type="term" value="C:nucleus"/>
    <property type="evidence" value="ECO:0007669"/>
    <property type="project" value="TreeGrafter"/>
</dbReference>
<dbReference type="GO" id="GO:0046872">
    <property type="term" value="F:metal ion binding"/>
    <property type="evidence" value="ECO:0007669"/>
    <property type="project" value="UniProtKB-KW"/>
</dbReference>
<dbReference type="Pfam" id="PF00011">
    <property type="entry name" value="HSP20"/>
    <property type="match status" value="1"/>
</dbReference>
<organism evidence="8 9">
    <name type="scientific">Cardiocondyla obscurior</name>
    <dbReference type="NCBI Taxonomy" id="286306"/>
    <lineage>
        <taxon>Eukaryota</taxon>
        <taxon>Metazoa</taxon>
        <taxon>Ecdysozoa</taxon>
        <taxon>Arthropoda</taxon>
        <taxon>Hexapoda</taxon>
        <taxon>Insecta</taxon>
        <taxon>Pterygota</taxon>
        <taxon>Neoptera</taxon>
        <taxon>Endopterygota</taxon>
        <taxon>Hymenoptera</taxon>
        <taxon>Apocrita</taxon>
        <taxon>Aculeata</taxon>
        <taxon>Formicoidea</taxon>
        <taxon>Formicidae</taxon>
        <taxon>Myrmicinae</taxon>
        <taxon>Cardiocondyla</taxon>
    </lineage>
</organism>
<dbReference type="Gene3D" id="2.60.40.790">
    <property type="match status" value="1"/>
</dbReference>
<dbReference type="InterPro" id="IPR001436">
    <property type="entry name" value="Alpha-crystallin/sHSP_animal"/>
</dbReference>
<evidence type="ECO:0000259" key="7">
    <source>
        <dbReference type="PROSITE" id="PS01031"/>
    </source>
</evidence>
<dbReference type="AlphaFoldDB" id="A0AAW2GDM3"/>
<reference evidence="8 9" key="1">
    <citation type="submission" date="2023-03" db="EMBL/GenBank/DDBJ databases">
        <title>High recombination rates correlate with genetic variation in Cardiocondyla obscurior ants.</title>
        <authorList>
            <person name="Errbii M."/>
        </authorList>
    </citation>
    <scope>NUCLEOTIDE SEQUENCE [LARGE SCALE GENOMIC DNA]</scope>
    <source>
        <strain evidence="8">Alpha-2009</strain>
        <tissue evidence="8">Whole body</tissue>
    </source>
</reference>
<protein>
    <recommendedName>
        <fullName evidence="7">SHSP domain-containing protein</fullName>
    </recommendedName>
</protein>
<accession>A0AAW2GDM3</accession>
<keyword evidence="3" id="KW-0862">Zinc</keyword>
<evidence type="ECO:0000256" key="3">
    <source>
        <dbReference type="PIRSR" id="PIRSR036514-1"/>
    </source>
</evidence>
<dbReference type="PRINTS" id="PR00299">
    <property type="entry name" value="ACRYSTALLIN"/>
</dbReference>
<gene>
    <name evidence="8" type="ORF">PUN28_006363</name>
</gene>
<dbReference type="PANTHER" id="PTHR45640">
    <property type="entry name" value="HEAT SHOCK PROTEIN HSP-12.2-RELATED"/>
    <property type="match status" value="1"/>
</dbReference>
<keyword evidence="1" id="KW-0346">Stress response</keyword>
<dbReference type="EMBL" id="JADYXP020000005">
    <property type="protein sequence ID" value="KAL0124467.1"/>
    <property type="molecule type" value="Genomic_DNA"/>
</dbReference>
<dbReference type="GO" id="GO:0042026">
    <property type="term" value="P:protein refolding"/>
    <property type="evidence" value="ECO:0007669"/>
    <property type="project" value="TreeGrafter"/>
</dbReference>
<dbReference type="InterPro" id="IPR055269">
    <property type="entry name" value="Alpha-crystallin/HSP_16"/>
</dbReference>
<name>A0AAW2GDM3_9HYME</name>
<dbReference type="GO" id="GO:0005737">
    <property type="term" value="C:cytoplasm"/>
    <property type="evidence" value="ECO:0007669"/>
    <property type="project" value="TreeGrafter"/>
</dbReference>
<keyword evidence="9" id="KW-1185">Reference proteome</keyword>
<dbReference type="CDD" id="cd06526">
    <property type="entry name" value="metazoan_ACD"/>
    <property type="match status" value="1"/>
</dbReference>
<evidence type="ECO:0000256" key="4">
    <source>
        <dbReference type="PROSITE-ProRule" id="PRU00285"/>
    </source>
</evidence>
<dbReference type="PANTHER" id="PTHR45640:SF13">
    <property type="entry name" value="HEAT SHOCK PROTEIN 22-RELATED"/>
    <property type="match status" value="1"/>
</dbReference>
<dbReference type="InterPro" id="IPR002068">
    <property type="entry name" value="A-crystallin/Hsp20_dom"/>
</dbReference>
<evidence type="ECO:0000256" key="1">
    <source>
        <dbReference type="ARBA" id="ARBA00023016"/>
    </source>
</evidence>
<feature type="region of interest" description="Disordered" evidence="6">
    <location>
        <begin position="170"/>
        <end position="193"/>
    </location>
</feature>
<dbReference type="PIRSF" id="PIRSF036514">
    <property type="entry name" value="Sm_HSP_B1"/>
    <property type="match status" value="1"/>
</dbReference>
<feature type="domain" description="SHSP" evidence="7">
    <location>
        <begin position="59"/>
        <end position="170"/>
    </location>
</feature>
<evidence type="ECO:0000256" key="6">
    <source>
        <dbReference type="SAM" id="MobiDB-lite"/>
    </source>
</evidence>
<feature type="binding site" evidence="3">
    <location>
        <position position="115"/>
    </location>
    <ligand>
        <name>Zn(2+)</name>
        <dbReference type="ChEBI" id="CHEBI:29105"/>
        <label>1</label>
    </ligand>
</feature>
<dbReference type="Proteomes" id="UP001430953">
    <property type="component" value="Unassembled WGS sequence"/>
</dbReference>
<comment type="caution">
    <text evidence="8">The sequence shown here is derived from an EMBL/GenBank/DDBJ whole genome shotgun (WGS) entry which is preliminary data.</text>
</comment>
<dbReference type="PROSITE" id="PS01031">
    <property type="entry name" value="SHSP"/>
    <property type="match status" value="1"/>
</dbReference>
<feature type="compositionally biased region" description="Basic and acidic residues" evidence="6">
    <location>
        <begin position="175"/>
        <end position="193"/>
    </location>
</feature>
<dbReference type="GO" id="GO:0051082">
    <property type="term" value="F:unfolded protein binding"/>
    <property type="evidence" value="ECO:0007669"/>
    <property type="project" value="TreeGrafter"/>
</dbReference>
<dbReference type="SUPFAM" id="SSF49764">
    <property type="entry name" value="HSP20-like chaperones"/>
    <property type="match status" value="1"/>
</dbReference>
<dbReference type="InterPro" id="IPR008978">
    <property type="entry name" value="HSP20-like_chaperone"/>
</dbReference>
<evidence type="ECO:0000313" key="8">
    <source>
        <dbReference type="EMBL" id="KAL0124467.1"/>
    </source>
</evidence>
<evidence type="ECO:0000313" key="9">
    <source>
        <dbReference type="Proteomes" id="UP001430953"/>
    </source>
</evidence>
<evidence type="ECO:0000256" key="5">
    <source>
        <dbReference type="RuleBase" id="RU003616"/>
    </source>
</evidence>
<keyword evidence="3" id="KW-0479">Metal-binding</keyword>
<dbReference type="GO" id="GO:0009408">
    <property type="term" value="P:response to heat"/>
    <property type="evidence" value="ECO:0007669"/>
    <property type="project" value="UniProtKB-ARBA"/>
</dbReference>
<proteinExistence type="inferred from homology"/>
<feature type="binding site" evidence="3">
    <location>
        <position position="108"/>
    </location>
    <ligand>
        <name>Zn(2+)</name>
        <dbReference type="ChEBI" id="CHEBI:29105"/>
        <label>1</label>
    </ligand>
</feature>
<evidence type="ECO:0000256" key="2">
    <source>
        <dbReference type="PIRNR" id="PIRNR036514"/>
    </source>
</evidence>